<evidence type="ECO:0000313" key="2">
    <source>
        <dbReference type="Proteomes" id="UP000637074"/>
    </source>
</evidence>
<evidence type="ECO:0000313" key="1">
    <source>
        <dbReference type="EMBL" id="GHH99469.1"/>
    </source>
</evidence>
<comment type="caution">
    <text evidence="1">The sequence shown here is derived from an EMBL/GenBank/DDBJ whole genome shotgun (WGS) entry which is preliminary data.</text>
</comment>
<proteinExistence type="predicted"/>
<accession>A0ABQ3N5K5</accession>
<sequence>MEMTSLNGKNVMSENDIPLTASELAFLWAQYINDTLNICVMKYFQNICEDKDILPLIENSINISQKDIKIIAEIFSKEKHPIPVGFTDGDVNVDAPRLYSDSFILMYIQKLEMLAMASVSMAIGLSARSDVSQFFRDLLVSVSDLHDKARKVMLSKGVYVRPPQIPTLKKVDFVEKQSFLFDFLGQHKRPLTAIEITHLFNNVQTNALGKTMMMAFAQVSKNEEVKQFFIRGKEIAKKHMKKFSSILINEDIPAPMSWDAHVTDSTVAPFSDKLMMFQTTYLNAAGIGNYGMAAGTCQRMDLSATFTRLAAEIALFAEDGANILIKHGWLEEPPKSADRQALIDQPK</sequence>
<dbReference type="Gene3D" id="1.20.1260.10">
    <property type="match status" value="2"/>
</dbReference>
<reference evidence="1 2" key="1">
    <citation type="journal article" date="2022" name="Int. J. Syst. Evol. Microbiol.">
        <title>Neobacillus kokaensis sp. nov., isolated from soil.</title>
        <authorList>
            <person name="Yuki K."/>
            <person name="Matsubara H."/>
            <person name="Yamaguchi S."/>
        </authorList>
    </citation>
    <scope>NUCLEOTIDE SEQUENCE [LARGE SCALE GENOMIC DNA]</scope>
    <source>
        <strain evidence="1 2">LOB 377</strain>
    </source>
</reference>
<gene>
    <name evidence="1" type="ORF">AM1BK_30120</name>
</gene>
<dbReference type="Pfam" id="PF11553">
    <property type="entry name" value="DUF3231"/>
    <property type="match status" value="2"/>
</dbReference>
<dbReference type="InterPro" id="IPR021617">
    <property type="entry name" value="DUF3231"/>
</dbReference>
<keyword evidence="2" id="KW-1185">Reference proteome</keyword>
<dbReference type="Proteomes" id="UP000637074">
    <property type="component" value="Unassembled WGS sequence"/>
</dbReference>
<evidence type="ECO:0008006" key="3">
    <source>
        <dbReference type="Google" id="ProtNLM"/>
    </source>
</evidence>
<name>A0ABQ3N5K5_9BACI</name>
<protein>
    <recommendedName>
        <fullName evidence="3">DUF3231 family protein</fullName>
    </recommendedName>
</protein>
<dbReference type="EMBL" id="BNDS01000012">
    <property type="protein sequence ID" value="GHH99469.1"/>
    <property type="molecule type" value="Genomic_DNA"/>
</dbReference>
<dbReference type="InterPro" id="IPR012347">
    <property type="entry name" value="Ferritin-like"/>
</dbReference>
<organism evidence="1 2">
    <name type="scientific">Neobacillus kokaensis</name>
    <dbReference type="NCBI Taxonomy" id="2759023"/>
    <lineage>
        <taxon>Bacteria</taxon>
        <taxon>Bacillati</taxon>
        <taxon>Bacillota</taxon>
        <taxon>Bacilli</taxon>
        <taxon>Bacillales</taxon>
        <taxon>Bacillaceae</taxon>
        <taxon>Neobacillus</taxon>
    </lineage>
</organism>